<dbReference type="InterPro" id="IPR049192">
    <property type="entry name" value="DUF4246_C"/>
</dbReference>
<name>A0A6A4GP87_9AGAR</name>
<feature type="domain" description="DUF4246" evidence="1">
    <location>
        <begin position="165"/>
        <end position="348"/>
    </location>
</feature>
<sequence>MDDIHISSSTATYRRLQVPTSLAPYRHENSPMLVCTASTATIRRANPNLQSRTGKSSCSNMKNLGTVLASSSMMYQPWVNYNPLLSGKFFEFNVSISLWRFFMEIKISRLFDWLKDKLDGNPETCKPYVARVTPTSSPDVKLPPIVEGVFYTKLGTIPDDIWNIEGTTSSYAWIPSVYKVSPDETDACIDSYINGLSNREEFPGLFRPLKMFLLSLPYFERTMEQSARYKPVRSPSEHEKLREDIRREKTIKESFYDLADDFSASDIYKEKELKVTVKAANCTLAPGREYKGSWHMPVEGMPHELIVASVIYYYDTDSTIEDKGLSFRKLRDCREDFPANDYGPNRHELCFFLVDDTAQNQELIPYHGFNLHGLENMNVLATSEVPMQMRKCNQVTLLRLLPFISAQLTGGTPLPPELVMIIWEFFSAGTMTREEAEGHQLRLMNDRKVEGRTSHWV</sequence>
<dbReference type="AlphaFoldDB" id="A0A6A4GP87"/>
<dbReference type="PANTHER" id="PTHR33119:SF1">
    <property type="entry name" value="FE2OG DIOXYGENASE DOMAIN-CONTAINING PROTEIN"/>
    <property type="match status" value="1"/>
</dbReference>
<accession>A0A6A4GP87</accession>
<evidence type="ECO:0000313" key="3">
    <source>
        <dbReference type="Proteomes" id="UP000799118"/>
    </source>
</evidence>
<proteinExistence type="predicted"/>
<dbReference type="Pfam" id="PF14033">
    <property type="entry name" value="DUF4246"/>
    <property type="match status" value="1"/>
</dbReference>
<dbReference type="Proteomes" id="UP000799118">
    <property type="component" value="Unassembled WGS sequence"/>
</dbReference>
<evidence type="ECO:0000313" key="2">
    <source>
        <dbReference type="EMBL" id="KAE9387418.1"/>
    </source>
</evidence>
<evidence type="ECO:0000259" key="1">
    <source>
        <dbReference type="Pfam" id="PF14033"/>
    </source>
</evidence>
<protein>
    <recommendedName>
        <fullName evidence="1">DUF4246 domain-containing protein</fullName>
    </recommendedName>
</protein>
<organism evidence="2 3">
    <name type="scientific">Gymnopus androsaceus JB14</name>
    <dbReference type="NCBI Taxonomy" id="1447944"/>
    <lineage>
        <taxon>Eukaryota</taxon>
        <taxon>Fungi</taxon>
        <taxon>Dikarya</taxon>
        <taxon>Basidiomycota</taxon>
        <taxon>Agaricomycotina</taxon>
        <taxon>Agaricomycetes</taxon>
        <taxon>Agaricomycetidae</taxon>
        <taxon>Agaricales</taxon>
        <taxon>Marasmiineae</taxon>
        <taxon>Omphalotaceae</taxon>
        <taxon>Gymnopus</taxon>
    </lineage>
</organism>
<dbReference type="EMBL" id="ML769802">
    <property type="protein sequence ID" value="KAE9387418.1"/>
    <property type="molecule type" value="Genomic_DNA"/>
</dbReference>
<gene>
    <name evidence="2" type="ORF">BT96DRAFT_1025897</name>
</gene>
<dbReference type="OrthoDB" id="415532at2759"/>
<dbReference type="PANTHER" id="PTHR33119">
    <property type="entry name" value="IFI3P"/>
    <property type="match status" value="1"/>
</dbReference>
<keyword evidence="3" id="KW-1185">Reference proteome</keyword>
<reference evidence="2" key="1">
    <citation type="journal article" date="2019" name="Environ. Microbiol.">
        <title>Fungal ecological strategies reflected in gene transcription - a case study of two litter decomposers.</title>
        <authorList>
            <person name="Barbi F."/>
            <person name="Kohler A."/>
            <person name="Barry K."/>
            <person name="Baskaran P."/>
            <person name="Daum C."/>
            <person name="Fauchery L."/>
            <person name="Ihrmark K."/>
            <person name="Kuo A."/>
            <person name="LaButti K."/>
            <person name="Lipzen A."/>
            <person name="Morin E."/>
            <person name="Grigoriev I.V."/>
            <person name="Henrissat B."/>
            <person name="Lindahl B."/>
            <person name="Martin F."/>
        </authorList>
    </citation>
    <scope>NUCLEOTIDE SEQUENCE</scope>
    <source>
        <strain evidence="2">JB14</strain>
    </source>
</reference>
<dbReference type="InterPro" id="IPR025340">
    <property type="entry name" value="DUF4246"/>
</dbReference>